<sequence>MPEMDGIKALKEMRSHETRTPVILMTAYAEVETAVEALRCGAFDYVIKPFDLDELNLIVQRALQLQSMKKEIRHLHQATEHQLAMGAHSHQQPGDDGHLQRHRQNCPFSGQRLD</sequence>
<name>A0A2X1K0V7_ECOLX</name>
<feature type="region of interest" description="Disordered" evidence="7">
    <location>
        <begin position="79"/>
        <end position="114"/>
    </location>
</feature>
<proteinExistence type="predicted"/>
<dbReference type="AlphaFoldDB" id="A0A2X1K0V7"/>
<dbReference type="Gene3D" id="3.40.50.2300">
    <property type="match status" value="1"/>
</dbReference>
<dbReference type="GO" id="GO:0006355">
    <property type="term" value="P:regulation of DNA-templated transcription"/>
    <property type="evidence" value="ECO:0007669"/>
    <property type="project" value="TreeGrafter"/>
</dbReference>
<dbReference type="GO" id="GO:0000976">
    <property type="term" value="F:transcription cis-regulatory region binding"/>
    <property type="evidence" value="ECO:0007669"/>
    <property type="project" value="TreeGrafter"/>
</dbReference>
<dbReference type="InterPro" id="IPR011006">
    <property type="entry name" value="CheY-like_superfamily"/>
</dbReference>
<reference evidence="9 10" key="1">
    <citation type="submission" date="2018-06" db="EMBL/GenBank/DDBJ databases">
        <authorList>
            <consortium name="Pathogen Informatics"/>
            <person name="Doyle S."/>
        </authorList>
    </citation>
    <scope>NUCLEOTIDE SEQUENCE [LARGE SCALE GENOMIC DNA]</scope>
    <source>
        <strain evidence="9 10">NCTC11126</strain>
    </source>
</reference>
<keyword evidence="1" id="KW-0597">Phosphoprotein</keyword>
<evidence type="ECO:0000313" key="9">
    <source>
        <dbReference type="EMBL" id="SPW53010.1"/>
    </source>
</evidence>
<protein>
    <submittedName>
        <fullName evidence="9">Acetoacetate metabolism regulator (Two-component system response regulator)</fullName>
    </submittedName>
</protein>
<evidence type="ECO:0000256" key="1">
    <source>
        <dbReference type="ARBA" id="ARBA00022553"/>
    </source>
</evidence>
<organism evidence="9 10">
    <name type="scientific">Escherichia coli</name>
    <dbReference type="NCBI Taxonomy" id="562"/>
    <lineage>
        <taxon>Bacteria</taxon>
        <taxon>Pseudomonadati</taxon>
        <taxon>Pseudomonadota</taxon>
        <taxon>Gammaproteobacteria</taxon>
        <taxon>Enterobacterales</taxon>
        <taxon>Enterobacteriaceae</taxon>
        <taxon>Escherichia</taxon>
    </lineage>
</organism>
<evidence type="ECO:0000256" key="4">
    <source>
        <dbReference type="ARBA" id="ARBA00023125"/>
    </source>
</evidence>
<keyword evidence="3" id="KW-0805">Transcription regulation</keyword>
<dbReference type="SUPFAM" id="SSF52172">
    <property type="entry name" value="CheY-like"/>
    <property type="match status" value="1"/>
</dbReference>
<dbReference type="GO" id="GO:0032993">
    <property type="term" value="C:protein-DNA complex"/>
    <property type="evidence" value="ECO:0007669"/>
    <property type="project" value="TreeGrafter"/>
</dbReference>
<comment type="caution">
    <text evidence="6">Lacks conserved residue(s) required for the propagation of feature annotation.</text>
</comment>
<evidence type="ECO:0000259" key="8">
    <source>
        <dbReference type="PROSITE" id="PS50110"/>
    </source>
</evidence>
<dbReference type="PANTHER" id="PTHR48111">
    <property type="entry name" value="REGULATOR OF RPOS"/>
    <property type="match status" value="1"/>
</dbReference>
<dbReference type="PROSITE" id="PS50110">
    <property type="entry name" value="RESPONSE_REGULATORY"/>
    <property type="match status" value="1"/>
</dbReference>
<evidence type="ECO:0000256" key="2">
    <source>
        <dbReference type="ARBA" id="ARBA00023012"/>
    </source>
</evidence>
<evidence type="ECO:0000313" key="10">
    <source>
        <dbReference type="Proteomes" id="UP000250561"/>
    </source>
</evidence>
<feature type="domain" description="Response regulatory" evidence="8">
    <location>
        <begin position="1"/>
        <end position="63"/>
    </location>
</feature>
<gene>
    <name evidence="9" type="primary">atoC_2</name>
    <name evidence="9" type="ORF">NCTC11126_04086</name>
</gene>
<dbReference type="InterPro" id="IPR039420">
    <property type="entry name" value="WalR-like"/>
</dbReference>
<evidence type="ECO:0000256" key="7">
    <source>
        <dbReference type="SAM" id="MobiDB-lite"/>
    </source>
</evidence>
<dbReference type="EMBL" id="UARS01000008">
    <property type="protein sequence ID" value="SPW53010.1"/>
    <property type="molecule type" value="Genomic_DNA"/>
</dbReference>
<dbReference type="PANTHER" id="PTHR48111:SF1">
    <property type="entry name" value="TWO-COMPONENT RESPONSE REGULATOR ORR33"/>
    <property type="match status" value="1"/>
</dbReference>
<dbReference type="GO" id="GO:0000156">
    <property type="term" value="F:phosphorelay response regulator activity"/>
    <property type="evidence" value="ECO:0007669"/>
    <property type="project" value="TreeGrafter"/>
</dbReference>
<evidence type="ECO:0000256" key="6">
    <source>
        <dbReference type="PROSITE-ProRule" id="PRU00169"/>
    </source>
</evidence>
<keyword evidence="5" id="KW-0804">Transcription</keyword>
<evidence type="ECO:0000256" key="5">
    <source>
        <dbReference type="ARBA" id="ARBA00023163"/>
    </source>
</evidence>
<dbReference type="Pfam" id="PF00072">
    <property type="entry name" value="Response_reg"/>
    <property type="match status" value="1"/>
</dbReference>
<dbReference type="InterPro" id="IPR001789">
    <property type="entry name" value="Sig_transdc_resp-reg_receiver"/>
</dbReference>
<keyword evidence="2" id="KW-0902">Two-component regulatory system</keyword>
<dbReference type="Proteomes" id="UP000250561">
    <property type="component" value="Unassembled WGS sequence"/>
</dbReference>
<dbReference type="GO" id="GO:0005829">
    <property type="term" value="C:cytosol"/>
    <property type="evidence" value="ECO:0007669"/>
    <property type="project" value="TreeGrafter"/>
</dbReference>
<evidence type="ECO:0000256" key="3">
    <source>
        <dbReference type="ARBA" id="ARBA00023015"/>
    </source>
</evidence>
<keyword evidence="4" id="KW-0238">DNA-binding</keyword>
<accession>A0A2X1K0V7</accession>